<evidence type="ECO:0000313" key="3">
    <source>
        <dbReference type="Proteomes" id="UP000187506"/>
    </source>
</evidence>
<gene>
    <name evidence="2" type="ORF">BWR22_04405</name>
</gene>
<dbReference type="InterPro" id="IPR017208">
    <property type="entry name" value="UCP037442_abhydr"/>
</dbReference>
<dbReference type="GO" id="GO:0016787">
    <property type="term" value="F:hydrolase activity"/>
    <property type="evidence" value="ECO:0007669"/>
    <property type="project" value="UniProtKB-KW"/>
</dbReference>
<dbReference type="PIRSF" id="PIRSF037442">
    <property type="entry name" value="UCP037442_abhydr"/>
    <property type="match status" value="1"/>
</dbReference>
<dbReference type="Proteomes" id="UP000187506">
    <property type="component" value="Chromosome"/>
</dbReference>
<sequence length="277" mass="31850">MQQKVIEIEQENKHSIFVTQFIPETSNQKSIVISSATGVVQTYYSKFALHFCSLGFTVYTFDYSGIGLSYSKHIKNNTSNLLDWAKNQAAVLEFAKNTNPKYKLTLITHSIGGQLTAFNKNIALADAIITVASQSGYWNLFPGLQKLKMLFFWNVLIPTTTPFFGYFPAKKLGLFESVPKHAVYQWKRWGNRKDYFLSEPNKDNFYIDLVTCPMLVLSFPKDNFAPKQTVDWLASIFSNAKIDRRHLVSNAGHFGFFRTRFANTLWIMTEQWIENNT</sequence>
<keyword evidence="3" id="KW-1185">Reference proteome</keyword>
<dbReference type="EMBL" id="CP019352">
    <property type="protein sequence ID" value="APX99582.1"/>
    <property type="molecule type" value="Genomic_DNA"/>
</dbReference>
<accession>A0AAC9LL57</accession>
<dbReference type="Pfam" id="PF12146">
    <property type="entry name" value="Hydrolase_4"/>
    <property type="match status" value="1"/>
</dbReference>
<dbReference type="AlphaFoldDB" id="A0AAC9LL57"/>
<dbReference type="SUPFAM" id="SSF53474">
    <property type="entry name" value="alpha/beta-Hydrolases"/>
    <property type="match status" value="1"/>
</dbReference>
<protein>
    <submittedName>
        <fullName evidence="2">Hydrolase</fullName>
    </submittedName>
</protein>
<dbReference type="Gene3D" id="3.40.50.1820">
    <property type="entry name" value="alpha/beta hydrolase"/>
    <property type="match status" value="1"/>
</dbReference>
<dbReference type="InterPro" id="IPR029058">
    <property type="entry name" value="AB_hydrolase_fold"/>
</dbReference>
<evidence type="ECO:0000313" key="2">
    <source>
        <dbReference type="EMBL" id="APX99582.1"/>
    </source>
</evidence>
<keyword evidence="2" id="KW-0378">Hydrolase</keyword>
<feature type="domain" description="Serine aminopeptidase S33" evidence="1">
    <location>
        <begin position="30"/>
        <end position="147"/>
    </location>
</feature>
<dbReference type="RefSeq" id="WP_076732211.1">
    <property type="nucleotide sequence ID" value="NZ_CP019352.1"/>
</dbReference>
<name>A0AAC9LL57_9FLAO</name>
<dbReference type="KEGG" id="lvn:BWR22_04405"/>
<organism evidence="2 3">
    <name type="scientific">Lacinutrix venerupis</name>
    <dbReference type="NCBI Taxonomy" id="1486034"/>
    <lineage>
        <taxon>Bacteria</taxon>
        <taxon>Pseudomonadati</taxon>
        <taxon>Bacteroidota</taxon>
        <taxon>Flavobacteriia</taxon>
        <taxon>Flavobacteriales</taxon>
        <taxon>Flavobacteriaceae</taxon>
        <taxon>Lacinutrix</taxon>
    </lineage>
</organism>
<dbReference type="InterPro" id="IPR022742">
    <property type="entry name" value="Hydrolase_4"/>
</dbReference>
<reference evidence="2 3" key="1">
    <citation type="submission" date="2017-01" db="EMBL/GenBank/DDBJ databases">
        <title>Complete genome of Lacinutrix venerupis DOK2-8 isolated from seawater in Dokdo.</title>
        <authorList>
            <person name="Chi W.-J."/>
            <person name="Kim J.H."/>
        </authorList>
    </citation>
    <scope>NUCLEOTIDE SEQUENCE [LARGE SCALE GENOMIC DNA]</scope>
    <source>
        <strain evidence="2 3">DOK2-8</strain>
    </source>
</reference>
<evidence type="ECO:0000259" key="1">
    <source>
        <dbReference type="Pfam" id="PF12146"/>
    </source>
</evidence>
<proteinExistence type="predicted"/>